<comment type="catalytic activity">
    <reaction evidence="1">
        <text>ATP + protein L-histidine = ADP + protein N-phospho-L-histidine.</text>
        <dbReference type="EC" id="2.7.13.3"/>
    </reaction>
</comment>
<dbReference type="PANTHER" id="PTHR24421">
    <property type="entry name" value="NITRATE/NITRITE SENSOR PROTEIN NARX-RELATED"/>
    <property type="match status" value="1"/>
</dbReference>
<dbReference type="GO" id="GO:0016020">
    <property type="term" value="C:membrane"/>
    <property type="evidence" value="ECO:0007669"/>
    <property type="project" value="InterPro"/>
</dbReference>
<accession>A0A645B177</accession>
<feature type="transmembrane region" description="Helical" evidence="8">
    <location>
        <begin position="29"/>
        <end position="52"/>
    </location>
</feature>
<proteinExistence type="predicted"/>
<keyword evidence="7" id="KW-0067">ATP-binding</keyword>
<keyword evidence="5" id="KW-0547">Nucleotide-binding</keyword>
<dbReference type="Pfam" id="PF07730">
    <property type="entry name" value="HisKA_3"/>
    <property type="match status" value="1"/>
</dbReference>
<dbReference type="GO" id="GO:0046983">
    <property type="term" value="F:protein dimerization activity"/>
    <property type="evidence" value="ECO:0007669"/>
    <property type="project" value="InterPro"/>
</dbReference>
<dbReference type="SMART" id="SM00387">
    <property type="entry name" value="HATPase_c"/>
    <property type="match status" value="1"/>
</dbReference>
<gene>
    <name evidence="10" type="ORF">SDC9_102281</name>
</gene>
<protein>
    <recommendedName>
        <fullName evidence="2">histidine kinase</fullName>
        <ecNumber evidence="2">2.7.13.3</ecNumber>
    </recommendedName>
</protein>
<evidence type="ECO:0000256" key="4">
    <source>
        <dbReference type="ARBA" id="ARBA00022679"/>
    </source>
</evidence>
<evidence type="ECO:0000256" key="2">
    <source>
        <dbReference type="ARBA" id="ARBA00012438"/>
    </source>
</evidence>
<dbReference type="SMART" id="SM00304">
    <property type="entry name" value="HAMP"/>
    <property type="match status" value="1"/>
</dbReference>
<keyword evidence="3" id="KW-0597">Phosphoprotein</keyword>
<evidence type="ECO:0000256" key="1">
    <source>
        <dbReference type="ARBA" id="ARBA00000085"/>
    </source>
</evidence>
<evidence type="ECO:0000313" key="10">
    <source>
        <dbReference type="EMBL" id="MPM55484.1"/>
    </source>
</evidence>
<dbReference type="Pfam" id="PF02518">
    <property type="entry name" value="HATPase_c"/>
    <property type="match status" value="1"/>
</dbReference>
<keyword evidence="8" id="KW-1133">Transmembrane helix</keyword>
<evidence type="ECO:0000256" key="8">
    <source>
        <dbReference type="SAM" id="Phobius"/>
    </source>
</evidence>
<comment type="caution">
    <text evidence="10">The sequence shown here is derived from an EMBL/GenBank/DDBJ whole genome shotgun (WGS) entry which is preliminary data.</text>
</comment>
<dbReference type="AlphaFoldDB" id="A0A645B177"/>
<dbReference type="GO" id="GO:0005524">
    <property type="term" value="F:ATP binding"/>
    <property type="evidence" value="ECO:0007669"/>
    <property type="project" value="UniProtKB-KW"/>
</dbReference>
<keyword evidence="4" id="KW-0808">Transferase</keyword>
<dbReference type="SUPFAM" id="SSF55874">
    <property type="entry name" value="ATPase domain of HSP90 chaperone/DNA topoisomerase II/histidine kinase"/>
    <property type="match status" value="1"/>
</dbReference>
<dbReference type="InterPro" id="IPR050482">
    <property type="entry name" value="Sensor_HK_TwoCompSys"/>
</dbReference>
<dbReference type="CDD" id="cd16917">
    <property type="entry name" value="HATPase_UhpB-NarQ-NarX-like"/>
    <property type="match status" value="1"/>
</dbReference>
<dbReference type="Gene3D" id="1.20.5.1930">
    <property type="match status" value="1"/>
</dbReference>
<dbReference type="EMBL" id="VSSQ01015293">
    <property type="protein sequence ID" value="MPM55484.1"/>
    <property type="molecule type" value="Genomic_DNA"/>
</dbReference>
<dbReference type="InterPro" id="IPR036890">
    <property type="entry name" value="HATPase_C_sf"/>
</dbReference>
<dbReference type="Pfam" id="PF00672">
    <property type="entry name" value="HAMP"/>
    <property type="match status" value="1"/>
</dbReference>
<evidence type="ECO:0000256" key="3">
    <source>
        <dbReference type="ARBA" id="ARBA00022553"/>
    </source>
</evidence>
<keyword evidence="8" id="KW-0812">Transmembrane</keyword>
<dbReference type="InterPro" id="IPR003660">
    <property type="entry name" value="HAMP_dom"/>
</dbReference>
<evidence type="ECO:0000259" key="9">
    <source>
        <dbReference type="PROSITE" id="PS50885"/>
    </source>
</evidence>
<organism evidence="10">
    <name type="scientific">bioreactor metagenome</name>
    <dbReference type="NCBI Taxonomy" id="1076179"/>
    <lineage>
        <taxon>unclassified sequences</taxon>
        <taxon>metagenomes</taxon>
        <taxon>ecological metagenomes</taxon>
    </lineage>
</organism>
<keyword evidence="8" id="KW-0472">Membrane</keyword>
<feature type="domain" description="HAMP" evidence="9">
    <location>
        <begin position="206"/>
        <end position="258"/>
    </location>
</feature>
<reference evidence="10" key="1">
    <citation type="submission" date="2019-08" db="EMBL/GenBank/DDBJ databases">
        <authorList>
            <person name="Kucharzyk K."/>
            <person name="Murdoch R.W."/>
            <person name="Higgins S."/>
            <person name="Loffler F."/>
        </authorList>
    </citation>
    <scope>NUCLEOTIDE SEQUENCE</scope>
</reference>
<dbReference type="InterPro" id="IPR011712">
    <property type="entry name" value="Sig_transdc_His_kin_sub3_dim/P"/>
</dbReference>
<dbReference type="EC" id="2.7.13.3" evidence="2"/>
<dbReference type="InterPro" id="IPR003594">
    <property type="entry name" value="HATPase_dom"/>
</dbReference>
<dbReference type="GO" id="GO:0000155">
    <property type="term" value="F:phosphorelay sensor kinase activity"/>
    <property type="evidence" value="ECO:0007669"/>
    <property type="project" value="InterPro"/>
</dbReference>
<dbReference type="Gene3D" id="3.30.565.10">
    <property type="entry name" value="Histidine kinase-like ATPase, C-terminal domain"/>
    <property type="match status" value="1"/>
</dbReference>
<dbReference type="PANTHER" id="PTHR24421:SF10">
    <property type="entry name" value="NITRATE_NITRITE SENSOR PROTEIN NARQ"/>
    <property type="match status" value="1"/>
</dbReference>
<keyword evidence="6" id="KW-0418">Kinase</keyword>
<dbReference type="PROSITE" id="PS50885">
    <property type="entry name" value="HAMP"/>
    <property type="match status" value="1"/>
</dbReference>
<evidence type="ECO:0000256" key="6">
    <source>
        <dbReference type="ARBA" id="ARBA00022777"/>
    </source>
</evidence>
<evidence type="ECO:0000256" key="7">
    <source>
        <dbReference type="ARBA" id="ARBA00022840"/>
    </source>
</evidence>
<evidence type="ECO:0000256" key="5">
    <source>
        <dbReference type="ARBA" id="ARBA00022741"/>
    </source>
</evidence>
<name>A0A645B177_9ZZZZ</name>
<feature type="transmembrane region" description="Helical" evidence="8">
    <location>
        <begin position="185"/>
        <end position="205"/>
    </location>
</feature>
<dbReference type="Gene3D" id="6.10.340.10">
    <property type="match status" value="1"/>
</dbReference>
<dbReference type="CDD" id="cd06225">
    <property type="entry name" value="HAMP"/>
    <property type="match status" value="1"/>
</dbReference>
<sequence>MTTEVQFQEENEATRAKADLSSAPIRSQLLWSSFFPLALFGLLTTLVIAISIQKITLDLAEQRNSARLELLAAQVEQSMRAGEPVNTASLNSMLNGANAGKESSLFLVGADGHVLTASGPLDSQGSPAAFDFSTLSAASGELVQWQATQDQVLISRQPLPDATGYLVLVEPWQEIIAAAAGYQMLLVALTLLGVLLSLFMLSLAITRIIQPIRLLTERAALAVPGSVFEPIPENGPREIRSLINAFNQMVIRLAKQQITLRQYAHKSLLSQEEERQRLSRELHDGPLQDLVGLHQRIELYQNELAEAPHQAEQRLQEIDQIIDHSIEEVRSISVALRPPILDDLGLPAAIDSLCKGMVNSMTGLDCAFSLVGKQQRLSSEMELAIYRVVQEALSNIRKHVPNASHVKVELAFAKTEVKATIRNDGSSFADQDVQGYVRSGHIGLAGMYERARLFGGSLKIKATENEGTVITLRLPYEI</sequence>